<dbReference type="InParanoid" id="A0A251VSI2"/>
<dbReference type="InterPro" id="IPR041118">
    <property type="entry name" value="Rx_N"/>
</dbReference>
<evidence type="ECO:0000256" key="4">
    <source>
        <dbReference type="ARBA" id="ARBA00022840"/>
    </source>
</evidence>
<dbReference type="EMBL" id="CM007890">
    <property type="protein sequence ID" value="OTG38518.1"/>
    <property type="molecule type" value="Genomic_DNA"/>
</dbReference>
<dbReference type="OMA" id="VINMEVF"/>
<feature type="domain" description="Disease resistance N-terminal" evidence="6">
    <location>
        <begin position="10"/>
        <end position="97"/>
    </location>
</feature>
<dbReference type="Gramene" id="mRNA:HanXRQr2_Chr01g0044991">
    <property type="protein sequence ID" value="CDS:HanXRQr2_Chr01g0044991.1"/>
    <property type="gene ID" value="HanXRQr2_Chr01g0044991"/>
</dbReference>
<organism evidence="8 9">
    <name type="scientific">Helianthus annuus</name>
    <name type="common">Common sunflower</name>
    <dbReference type="NCBI Taxonomy" id="4232"/>
    <lineage>
        <taxon>Eukaryota</taxon>
        <taxon>Viridiplantae</taxon>
        <taxon>Streptophyta</taxon>
        <taxon>Embryophyta</taxon>
        <taxon>Tracheophyta</taxon>
        <taxon>Spermatophyta</taxon>
        <taxon>Magnoliopsida</taxon>
        <taxon>eudicotyledons</taxon>
        <taxon>Gunneridae</taxon>
        <taxon>Pentapetalae</taxon>
        <taxon>asterids</taxon>
        <taxon>campanulids</taxon>
        <taxon>Asterales</taxon>
        <taxon>Asteraceae</taxon>
        <taxon>Asteroideae</taxon>
        <taxon>Heliantheae alliance</taxon>
        <taxon>Heliantheae</taxon>
        <taxon>Helianthus</taxon>
    </lineage>
</organism>
<evidence type="ECO:0000313" key="9">
    <source>
        <dbReference type="Proteomes" id="UP000215914"/>
    </source>
</evidence>
<evidence type="ECO:0000259" key="5">
    <source>
        <dbReference type="Pfam" id="PF00931"/>
    </source>
</evidence>
<dbReference type="AlphaFoldDB" id="A0A251VSI2"/>
<feature type="domain" description="NB-ARC" evidence="5">
    <location>
        <begin position="197"/>
        <end position="242"/>
    </location>
</feature>
<keyword evidence="3" id="KW-0611">Plant defense</keyword>
<keyword evidence="9" id="KW-1185">Reference proteome</keyword>
<reference evidence="7 9" key="1">
    <citation type="journal article" date="2017" name="Nature">
        <title>The sunflower genome provides insights into oil metabolism, flowering and Asterid evolution.</title>
        <authorList>
            <person name="Badouin H."/>
            <person name="Gouzy J."/>
            <person name="Grassa C.J."/>
            <person name="Murat F."/>
            <person name="Staton S.E."/>
            <person name="Cottret L."/>
            <person name="Lelandais-Briere C."/>
            <person name="Owens G.L."/>
            <person name="Carrere S."/>
            <person name="Mayjonade B."/>
            <person name="Legrand L."/>
            <person name="Gill N."/>
            <person name="Kane N.C."/>
            <person name="Bowers J.E."/>
            <person name="Hubner S."/>
            <person name="Bellec A."/>
            <person name="Berard A."/>
            <person name="Berges H."/>
            <person name="Blanchet N."/>
            <person name="Boniface M.C."/>
            <person name="Brunel D."/>
            <person name="Catrice O."/>
            <person name="Chaidir N."/>
            <person name="Claudel C."/>
            <person name="Donnadieu C."/>
            <person name="Faraut T."/>
            <person name="Fievet G."/>
            <person name="Helmstetter N."/>
            <person name="King M."/>
            <person name="Knapp S.J."/>
            <person name="Lai Z."/>
            <person name="Le Paslier M.C."/>
            <person name="Lippi Y."/>
            <person name="Lorenzon L."/>
            <person name="Mandel J.R."/>
            <person name="Marage G."/>
            <person name="Marchand G."/>
            <person name="Marquand E."/>
            <person name="Bret-Mestries E."/>
            <person name="Morien E."/>
            <person name="Nambeesan S."/>
            <person name="Nguyen T."/>
            <person name="Pegot-Espagnet P."/>
            <person name="Pouilly N."/>
            <person name="Raftis F."/>
            <person name="Sallet E."/>
            <person name="Schiex T."/>
            <person name="Thomas J."/>
            <person name="Vandecasteele C."/>
            <person name="Vares D."/>
            <person name="Vear F."/>
            <person name="Vautrin S."/>
            <person name="Crespi M."/>
            <person name="Mangin B."/>
            <person name="Burke J.M."/>
            <person name="Salse J."/>
            <person name="Munos S."/>
            <person name="Vincourt P."/>
            <person name="Rieseberg L.H."/>
            <person name="Langlade N.B."/>
        </authorList>
    </citation>
    <scope>NUCLEOTIDE SEQUENCE [LARGE SCALE GENOMIC DNA]</scope>
    <source>
        <strain evidence="9">cv. SF193</strain>
        <tissue evidence="7">Leaves</tissue>
    </source>
</reference>
<reference evidence="7" key="3">
    <citation type="submission" date="2020-06" db="EMBL/GenBank/DDBJ databases">
        <title>Helianthus annuus Genome sequencing and assembly Release 2.</title>
        <authorList>
            <person name="Gouzy J."/>
            <person name="Langlade N."/>
            <person name="Munos S."/>
        </authorList>
    </citation>
    <scope>NUCLEOTIDE SEQUENCE</scope>
    <source>
        <tissue evidence="7">Leaves</tissue>
    </source>
</reference>
<dbReference type="GO" id="GO:0016787">
    <property type="term" value="F:hydrolase activity"/>
    <property type="evidence" value="ECO:0007669"/>
    <property type="project" value="UniProtKB-KW"/>
</dbReference>
<dbReference type="Pfam" id="PF00931">
    <property type="entry name" value="NB-ARC"/>
    <property type="match status" value="1"/>
</dbReference>
<dbReference type="InterPro" id="IPR038005">
    <property type="entry name" value="RX-like_CC"/>
</dbReference>
<sequence length="247" mass="28111">MGDAVVSALVTEVVGRLTSELIKEFNLLWGFKNDISSLKEDFKNIQAVLEDAADKHSKEKTIEIWLKSLRSASLKIENVLDDISTEALLQRLHKQRGIKHRVRAFFSSDHNQLMFRVRVAHKVRVLRRQLDAIASQRSMLGLSHSDVSRVDVGVAVEMPDRETSSLIHDSSVIFGRNEEMEKVTRTICVKDIGKHDNGKIRVYGIWGMGGLGKTTLAQLVYNNETVNQYFDKKCWVYVSLKTSKLKR</sequence>
<reference evidence="8" key="2">
    <citation type="submission" date="2017-02" db="EMBL/GenBank/DDBJ databases">
        <title>Sunflower complete genome.</title>
        <authorList>
            <person name="Langlade N."/>
            <person name="Munos S."/>
        </authorList>
    </citation>
    <scope>NUCLEOTIDE SEQUENCE [LARGE SCALE GENOMIC DNA]</scope>
    <source>
        <tissue evidence="8">Leaves</tissue>
    </source>
</reference>
<evidence type="ECO:0000313" key="8">
    <source>
        <dbReference type="EMBL" id="OTG38518.1"/>
    </source>
</evidence>
<evidence type="ECO:0000256" key="3">
    <source>
        <dbReference type="ARBA" id="ARBA00022821"/>
    </source>
</evidence>
<protein>
    <submittedName>
        <fullName evidence="8">Putative NB-ARC, P-loop containing nucleoside triphosphate hydrolase</fullName>
    </submittedName>
    <submittedName>
        <fullName evidence="7">Virus X resistance protein-like, coiled-coil</fullName>
    </submittedName>
</protein>
<dbReference type="CDD" id="cd14798">
    <property type="entry name" value="RX-CC_like"/>
    <property type="match status" value="1"/>
</dbReference>
<evidence type="ECO:0000256" key="2">
    <source>
        <dbReference type="ARBA" id="ARBA00022741"/>
    </source>
</evidence>
<accession>A0A251VSI2</accession>
<keyword evidence="8" id="KW-0378">Hydrolase</keyword>
<keyword evidence="2" id="KW-0547">Nucleotide-binding</keyword>
<dbReference type="InterPro" id="IPR002182">
    <property type="entry name" value="NB-ARC"/>
</dbReference>
<dbReference type="InterPro" id="IPR027417">
    <property type="entry name" value="P-loop_NTPase"/>
</dbReference>
<dbReference type="Gene3D" id="3.40.50.300">
    <property type="entry name" value="P-loop containing nucleotide triphosphate hydrolases"/>
    <property type="match status" value="1"/>
</dbReference>
<gene>
    <name evidence="8" type="ORF">HannXRQ_Chr01g0030561</name>
    <name evidence="7" type="ORF">HanXRQr2_Chr01g0044991</name>
</gene>
<keyword evidence="4" id="KW-0067">ATP-binding</keyword>
<dbReference type="GO" id="GO:0006952">
    <property type="term" value="P:defense response"/>
    <property type="evidence" value="ECO:0007669"/>
    <property type="project" value="UniProtKB-KW"/>
</dbReference>
<dbReference type="PANTHER" id="PTHR19338:SF59">
    <property type="entry name" value="OS10G0162832 PROTEIN"/>
    <property type="match status" value="1"/>
</dbReference>
<evidence type="ECO:0000259" key="6">
    <source>
        <dbReference type="Pfam" id="PF18052"/>
    </source>
</evidence>
<dbReference type="GO" id="GO:0005524">
    <property type="term" value="F:ATP binding"/>
    <property type="evidence" value="ECO:0007669"/>
    <property type="project" value="UniProtKB-KW"/>
</dbReference>
<dbReference type="GO" id="GO:0043531">
    <property type="term" value="F:ADP binding"/>
    <property type="evidence" value="ECO:0007669"/>
    <property type="project" value="InterPro"/>
</dbReference>
<dbReference type="PANTHER" id="PTHR19338">
    <property type="entry name" value="TRANSLOCASE OF INNER MITOCHONDRIAL MEMBRANE 13 HOMOLOG"/>
    <property type="match status" value="1"/>
</dbReference>
<dbReference type="Pfam" id="PF18052">
    <property type="entry name" value="Rx_N"/>
    <property type="match status" value="1"/>
</dbReference>
<evidence type="ECO:0000313" key="7">
    <source>
        <dbReference type="EMBL" id="KAF5824060.1"/>
    </source>
</evidence>
<dbReference type="Proteomes" id="UP000215914">
    <property type="component" value="Chromosome 1"/>
</dbReference>
<name>A0A251VSI2_HELAN</name>
<evidence type="ECO:0000256" key="1">
    <source>
        <dbReference type="ARBA" id="ARBA00022737"/>
    </source>
</evidence>
<dbReference type="EMBL" id="MNCJ02000316">
    <property type="protein sequence ID" value="KAF5824060.1"/>
    <property type="molecule type" value="Genomic_DNA"/>
</dbReference>
<dbReference type="Gene3D" id="1.20.5.4130">
    <property type="match status" value="1"/>
</dbReference>
<keyword evidence="1" id="KW-0677">Repeat</keyword>
<proteinExistence type="predicted"/>
<dbReference type="SUPFAM" id="SSF52540">
    <property type="entry name" value="P-loop containing nucleoside triphosphate hydrolases"/>
    <property type="match status" value="1"/>
</dbReference>